<dbReference type="EC" id="2.7.7.49" evidence="1"/>
<keyword evidence="9" id="KW-0862">Zinc</keyword>
<dbReference type="GO" id="GO:0003676">
    <property type="term" value="F:nucleic acid binding"/>
    <property type="evidence" value="ECO:0007669"/>
    <property type="project" value="InterPro"/>
</dbReference>
<dbReference type="PROSITE" id="PS50878">
    <property type="entry name" value="RT_POL"/>
    <property type="match status" value="1"/>
</dbReference>
<dbReference type="InterPro" id="IPR041588">
    <property type="entry name" value="Integrase_H2C2"/>
</dbReference>
<keyword evidence="5" id="KW-0645">Protease</keyword>
<dbReference type="Gene3D" id="3.10.20.370">
    <property type="match status" value="1"/>
</dbReference>
<feature type="domain" description="Integrase catalytic" evidence="12">
    <location>
        <begin position="964"/>
        <end position="1056"/>
    </location>
</feature>
<keyword evidence="5" id="KW-0064">Aspartyl protease</keyword>
<dbReference type="GO" id="GO:0003964">
    <property type="term" value="F:RNA-directed DNA polymerase activity"/>
    <property type="evidence" value="ECO:0007669"/>
    <property type="project" value="UniProtKB-KW"/>
</dbReference>
<organism evidence="13 14">
    <name type="scientific">Rhizopus delemar (strain RA 99-880 / ATCC MYA-4621 / FGSC 9543 / NRRL 43880)</name>
    <name type="common">Mucormycosis agent</name>
    <name type="synonym">Rhizopus arrhizus var. delemar</name>
    <dbReference type="NCBI Taxonomy" id="246409"/>
    <lineage>
        <taxon>Eukaryota</taxon>
        <taxon>Fungi</taxon>
        <taxon>Fungi incertae sedis</taxon>
        <taxon>Mucoromycota</taxon>
        <taxon>Mucoromycotina</taxon>
        <taxon>Mucoromycetes</taxon>
        <taxon>Mucorales</taxon>
        <taxon>Mucorineae</taxon>
        <taxon>Rhizopodaceae</taxon>
        <taxon>Rhizopus</taxon>
    </lineage>
</organism>
<feature type="domain" description="CCHC-type" evidence="10">
    <location>
        <begin position="54"/>
        <end position="68"/>
    </location>
</feature>
<evidence type="ECO:0000256" key="1">
    <source>
        <dbReference type="ARBA" id="ARBA00012493"/>
    </source>
</evidence>
<dbReference type="Pfam" id="PF17917">
    <property type="entry name" value="RT_RNaseH"/>
    <property type="match status" value="1"/>
</dbReference>
<dbReference type="PROSITE" id="PS50994">
    <property type="entry name" value="INTEGRASE"/>
    <property type="match status" value="1"/>
</dbReference>
<dbReference type="PANTHER" id="PTHR37984:SF5">
    <property type="entry name" value="PROTEIN NYNRIN-LIKE"/>
    <property type="match status" value="1"/>
</dbReference>
<evidence type="ECO:0000259" key="10">
    <source>
        <dbReference type="PROSITE" id="PS50158"/>
    </source>
</evidence>
<dbReference type="InterPro" id="IPR021109">
    <property type="entry name" value="Peptidase_aspartic_dom_sf"/>
</dbReference>
<dbReference type="CDD" id="cd00303">
    <property type="entry name" value="retropepsin_like"/>
    <property type="match status" value="1"/>
</dbReference>
<dbReference type="InterPro" id="IPR050951">
    <property type="entry name" value="Retrovirus_Pol_polyprotein"/>
</dbReference>
<dbReference type="InterPro" id="IPR012337">
    <property type="entry name" value="RNaseH-like_sf"/>
</dbReference>
<evidence type="ECO:0000256" key="5">
    <source>
        <dbReference type="ARBA" id="ARBA00022750"/>
    </source>
</evidence>
<keyword evidence="8" id="KW-0695">RNA-directed DNA polymerase</keyword>
<evidence type="ECO:0000313" key="14">
    <source>
        <dbReference type="Proteomes" id="UP000009138"/>
    </source>
</evidence>
<keyword evidence="9" id="KW-0479">Metal-binding</keyword>
<keyword evidence="7" id="KW-0378">Hydrolase</keyword>
<dbReference type="CDD" id="cd01647">
    <property type="entry name" value="RT_LTR"/>
    <property type="match status" value="1"/>
</dbReference>
<dbReference type="OMA" id="ANESTTW"/>
<keyword evidence="4" id="KW-0540">Nuclease</keyword>
<sequence>MPAKIQQDRYVNDPMDLSVLLHQLNAMVASNKDNNNFQQNRQNNGYARRSTIICHWCNKPGHMVADCRTRIRDIKEFEQSRIRQNRQYKRTRPFRNHLVNNIDSMELHTSNNDTLPKRNSDCSFDSVNKDSLIDLSPYSFDFSQDRTFLLNTNAKNSTLPTYKIYINGHAFNALIDSGASANYIHPKVLKVVESYHPVKNQAVETANGEQTIIHGEATCKMEIRGEEKNFISTFKAFVFESKFDIILGNSWLKQVKPKPDWFDSTWTIALPDASMVVLHPVKEPTSFIKKQNEINYLISAKQLERLYKTKQIEECYFAQVYLKENEMVYLNNINDIDASWSTEFSKEFPEVFKGEITGLPPMRDTQDIIVTKPDTVPVSRPPYKMSPLELSELQKQLKELLNKGLIEPCASEWSNPVLFVRKPNGDLRMCCDYRMLNKVTLKQKIQLPRIDECLERLHNAKHFTSLDLTNGFHQQRITEADSIKTAISTRYGQFCWKVVPFGLSNSGPAFQKMINSVLSEYIDKFVMVYLDDILIFTNGDEEQHKEHVRLVLKKLDEAKLIINKKKCKFNRKELTFLGFTINEKGIQPDNKKVEAIQSWPVPKNVQQVRQFIGLAQHYRRFIPGFASIAASLTDLTKGTGHKCRAITWNDECQRSFDLIKKMISSAPVLMTPDMNKPFRIECDASDFAIGAVLMQEESEGIWKPVAFESKKLSQAERNYPAQERELLSILYALRTWRCFIEGNSYQIFTDHLPLKYLRSQNKPTPRLVRWLSEIELYDPEILYKSGSDNQIPDILSRRDGPDSSPNPKSIQPKYVYHITAALKSLPILEQDPIQDWPLHYLGDQDKWPEKLKDSLNKLKHHFVIKDKQVYRIEKIQKTDNHLELKFIPFSRRADLTRVWWPRMQEDINAWISKCPKCQLAASPDKNNHHAPMKPLEVPPAFSRWHLDFIGELPSTKNGNRWLLMAVDYTTNWPIARALKNATDEEITCHNLTSAFHPRTNGKCERLNQTFKKMLTKYVDGAVHSWDEYIDAALFACRIRKHTTTGFSPFYLTYGVDPRIPGDHQRPFIQEFVEQDAELISQNALDYLRRLREARYLAEERLRKQSAIDKARWDSLLKNQNIQ</sequence>
<dbReference type="Gene3D" id="3.10.10.10">
    <property type="entry name" value="HIV Type 1 Reverse Transcriptase, subunit A, domain 1"/>
    <property type="match status" value="1"/>
</dbReference>
<dbReference type="Gene3D" id="3.30.420.10">
    <property type="entry name" value="Ribonuclease H-like superfamily/Ribonuclease H"/>
    <property type="match status" value="2"/>
</dbReference>
<dbReference type="InParanoid" id="I1CMH1"/>
<dbReference type="InterPro" id="IPR001878">
    <property type="entry name" value="Znf_CCHC"/>
</dbReference>
<dbReference type="Pfam" id="PF17921">
    <property type="entry name" value="Integrase_H2C2"/>
    <property type="match status" value="1"/>
</dbReference>
<keyword evidence="9" id="KW-0863">Zinc-finger</keyword>
<dbReference type="STRING" id="246409.I1CMH1"/>
<evidence type="ECO:0000256" key="6">
    <source>
        <dbReference type="ARBA" id="ARBA00022759"/>
    </source>
</evidence>
<dbReference type="Pfam" id="PF00078">
    <property type="entry name" value="RVT_1"/>
    <property type="match status" value="1"/>
</dbReference>
<dbReference type="PROSITE" id="PS50158">
    <property type="entry name" value="ZF_CCHC"/>
    <property type="match status" value="1"/>
</dbReference>
<proteinExistence type="predicted"/>
<dbReference type="EMBL" id="CH476745">
    <property type="protein sequence ID" value="EIE89651.1"/>
    <property type="molecule type" value="Genomic_DNA"/>
</dbReference>
<dbReference type="eggNOG" id="KOG0017">
    <property type="taxonomic scope" value="Eukaryota"/>
</dbReference>
<dbReference type="SUPFAM" id="SSF56672">
    <property type="entry name" value="DNA/RNA polymerases"/>
    <property type="match status" value="1"/>
</dbReference>
<dbReference type="GO" id="GO:0015074">
    <property type="term" value="P:DNA integration"/>
    <property type="evidence" value="ECO:0007669"/>
    <property type="project" value="InterPro"/>
</dbReference>
<evidence type="ECO:0000256" key="8">
    <source>
        <dbReference type="ARBA" id="ARBA00022918"/>
    </source>
</evidence>
<feature type="domain" description="Reverse transcriptase" evidence="11">
    <location>
        <begin position="401"/>
        <end position="581"/>
    </location>
</feature>
<dbReference type="SUPFAM" id="SSF50630">
    <property type="entry name" value="Acid proteases"/>
    <property type="match status" value="1"/>
</dbReference>
<dbReference type="InterPro" id="IPR043128">
    <property type="entry name" value="Rev_trsase/Diguanyl_cyclase"/>
</dbReference>
<evidence type="ECO:0000256" key="2">
    <source>
        <dbReference type="ARBA" id="ARBA00022679"/>
    </source>
</evidence>
<dbReference type="RefSeq" id="XP_067525047.1">
    <property type="nucleotide sequence ID" value="XM_067668946.1"/>
</dbReference>
<keyword evidence="14" id="KW-1185">Reference proteome</keyword>
<dbReference type="SUPFAM" id="SSF57756">
    <property type="entry name" value="Retrovirus zinc finger-like domains"/>
    <property type="match status" value="1"/>
</dbReference>
<dbReference type="InterPro" id="IPR043502">
    <property type="entry name" value="DNA/RNA_pol_sf"/>
</dbReference>
<evidence type="ECO:0000313" key="13">
    <source>
        <dbReference type="EMBL" id="EIE89651.1"/>
    </source>
</evidence>
<keyword evidence="2" id="KW-0808">Transferase</keyword>
<dbReference type="SUPFAM" id="SSF53098">
    <property type="entry name" value="Ribonuclease H-like"/>
    <property type="match status" value="1"/>
</dbReference>
<dbReference type="Gene3D" id="3.30.70.270">
    <property type="match status" value="2"/>
</dbReference>
<dbReference type="AlphaFoldDB" id="I1CMH1"/>
<keyword evidence="6" id="KW-0255">Endonuclease</keyword>
<protein>
    <recommendedName>
        <fullName evidence="1">RNA-directed DNA polymerase</fullName>
        <ecNumber evidence="1">2.7.7.49</ecNumber>
    </recommendedName>
</protein>
<dbReference type="Gene3D" id="2.40.70.10">
    <property type="entry name" value="Acid Proteases"/>
    <property type="match status" value="1"/>
</dbReference>
<dbReference type="FunFam" id="3.30.70.270:FF:000020">
    <property type="entry name" value="Transposon Tf2-6 polyprotein-like Protein"/>
    <property type="match status" value="1"/>
</dbReference>
<dbReference type="VEuPathDB" id="FungiDB:RO3G_14362"/>
<accession>I1CMH1</accession>
<dbReference type="InterPro" id="IPR000477">
    <property type="entry name" value="RT_dom"/>
</dbReference>
<dbReference type="InterPro" id="IPR001969">
    <property type="entry name" value="Aspartic_peptidase_AS"/>
</dbReference>
<dbReference type="CDD" id="cd09274">
    <property type="entry name" value="RNase_HI_RT_Ty3"/>
    <property type="match status" value="1"/>
</dbReference>
<evidence type="ECO:0000259" key="11">
    <source>
        <dbReference type="PROSITE" id="PS50878"/>
    </source>
</evidence>
<dbReference type="InterPro" id="IPR041373">
    <property type="entry name" value="RT_RNaseH"/>
</dbReference>
<evidence type="ECO:0000256" key="7">
    <source>
        <dbReference type="ARBA" id="ARBA00022801"/>
    </source>
</evidence>
<gene>
    <name evidence="13" type="ORF">RO3G_14362</name>
</gene>
<dbReference type="Pfam" id="PF13975">
    <property type="entry name" value="gag-asp_proteas"/>
    <property type="match status" value="1"/>
</dbReference>
<evidence type="ECO:0000259" key="12">
    <source>
        <dbReference type="PROSITE" id="PS50994"/>
    </source>
</evidence>
<dbReference type="FunFam" id="3.10.20.370:FF:000001">
    <property type="entry name" value="Retrovirus-related Pol polyprotein from transposon 17.6-like protein"/>
    <property type="match status" value="1"/>
</dbReference>
<dbReference type="Proteomes" id="UP000009138">
    <property type="component" value="Unassembled WGS sequence"/>
</dbReference>
<name>I1CMH1_RHIO9</name>
<dbReference type="InterPro" id="IPR036875">
    <property type="entry name" value="Znf_CCHC_sf"/>
</dbReference>
<dbReference type="GeneID" id="93621327"/>
<dbReference type="GO" id="GO:0004190">
    <property type="term" value="F:aspartic-type endopeptidase activity"/>
    <property type="evidence" value="ECO:0007669"/>
    <property type="project" value="UniProtKB-KW"/>
</dbReference>
<dbReference type="PANTHER" id="PTHR37984">
    <property type="entry name" value="PROTEIN CBG26694"/>
    <property type="match status" value="1"/>
</dbReference>
<dbReference type="GO" id="GO:0006508">
    <property type="term" value="P:proteolysis"/>
    <property type="evidence" value="ECO:0007669"/>
    <property type="project" value="InterPro"/>
</dbReference>
<dbReference type="InterPro" id="IPR001584">
    <property type="entry name" value="Integrase_cat-core"/>
</dbReference>
<evidence type="ECO:0000256" key="3">
    <source>
        <dbReference type="ARBA" id="ARBA00022695"/>
    </source>
</evidence>
<keyword evidence="3" id="KW-0548">Nucleotidyltransferase</keyword>
<dbReference type="PROSITE" id="PS00141">
    <property type="entry name" value="ASP_PROTEASE"/>
    <property type="match status" value="1"/>
</dbReference>
<dbReference type="GO" id="GO:0004519">
    <property type="term" value="F:endonuclease activity"/>
    <property type="evidence" value="ECO:0007669"/>
    <property type="project" value="UniProtKB-KW"/>
</dbReference>
<dbReference type="GO" id="GO:0005634">
    <property type="term" value="C:nucleus"/>
    <property type="evidence" value="ECO:0007669"/>
    <property type="project" value="UniProtKB-ARBA"/>
</dbReference>
<evidence type="ECO:0000256" key="4">
    <source>
        <dbReference type="ARBA" id="ARBA00022722"/>
    </source>
</evidence>
<dbReference type="GO" id="GO:0008270">
    <property type="term" value="F:zinc ion binding"/>
    <property type="evidence" value="ECO:0007669"/>
    <property type="project" value="UniProtKB-KW"/>
</dbReference>
<evidence type="ECO:0000256" key="9">
    <source>
        <dbReference type="PROSITE-ProRule" id="PRU00047"/>
    </source>
</evidence>
<reference evidence="13 14" key="1">
    <citation type="journal article" date="2009" name="PLoS Genet.">
        <title>Genomic analysis of the basal lineage fungus Rhizopus oryzae reveals a whole-genome duplication.</title>
        <authorList>
            <person name="Ma L.-J."/>
            <person name="Ibrahim A.S."/>
            <person name="Skory C."/>
            <person name="Grabherr M.G."/>
            <person name="Burger G."/>
            <person name="Butler M."/>
            <person name="Elias M."/>
            <person name="Idnurm A."/>
            <person name="Lang B.F."/>
            <person name="Sone T."/>
            <person name="Abe A."/>
            <person name="Calvo S.E."/>
            <person name="Corrochano L.M."/>
            <person name="Engels R."/>
            <person name="Fu J."/>
            <person name="Hansberg W."/>
            <person name="Kim J.-M."/>
            <person name="Kodira C.D."/>
            <person name="Koehrsen M.J."/>
            <person name="Liu B."/>
            <person name="Miranda-Saavedra D."/>
            <person name="O'Leary S."/>
            <person name="Ortiz-Castellanos L."/>
            <person name="Poulter R."/>
            <person name="Rodriguez-Romero J."/>
            <person name="Ruiz-Herrera J."/>
            <person name="Shen Y.-Q."/>
            <person name="Zeng Q."/>
            <person name="Galagan J."/>
            <person name="Birren B.W."/>
            <person name="Cuomo C.A."/>
            <person name="Wickes B.L."/>
        </authorList>
    </citation>
    <scope>NUCLEOTIDE SEQUENCE [LARGE SCALE GENOMIC DNA]</scope>
    <source>
        <strain evidence="14">RA 99-880 / ATCC MYA-4621 / FGSC 9543 / NRRL 43880</strain>
    </source>
</reference>
<dbReference type="InterPro" id="IPR036397">
    <property type="entry name" value="RNaseH_sf"/>
</dbReference>